<gene>
    <name evidence="1" type="ORF">MNBD_GAMMA13-944</name>
</gene>
<evidence type="ECO:0000313" key="1">
    <source>
        <dbReference type="EMBL" id="VAW81370.1"/>
    </source>
</evidence>
<reference evidence="1" key="1">
    <citation type="submission" date="2018-06" db="EMBL/GenBank/DDBJ databases">
        <authorList>
            <person name="Zhirakovskaya E."/>
        </authorList>
    </citation>
    <scope>NUCLEOTIDE SEQUENCE</scope>
</reference>
<organism evidence="1">
    <name type="scientific">hydrothermal vent metagenome</name>
    <dbReference type="NCBI Taxonomy" id="652676"/>
    <lineage>
        <taxon>unclassified sequences</taxon>
        <taxon>metagenomes</taxon>
        <taxon>ecological metagenomes</taxon>
    </lineage>
</organism>
<proteinExistence type="predicted"/>
<accession>A0A3B0YXH3</accession>
<protein>
    <submittedName>
        <fullName evidence="1">Uncharacterized protein</fullName>
    </submittedName>
</protein>
<sequence length="246" mass="27322">MIAYLPFKPGNERPVTQVPRAVIILLLVGLGLQVTWHALRPAPTAAASALASALPLEVLRIASLGDDVALSKFLNLWLQMYDNQPGISIPFQDLDYARVESWLQASLSLDPRGHYPLLAAVRLYGEIPDPEKQTQMLEFAYEKFMEAPNERWPWLAHAVVIARHRIKDFELALKYANALADNAIGSQVPHWAQQMSIFVLEDMGEAEAASILIGGLLDSGQITDPHEFSFLSDRLSVLTGQNQEIN</sequence>
<dbReference type="EMBL" id="UOFK01000257">
    <property type="protein sequence ID" value="VAW81370.1"/>
    <property type="molecule type" value="Genomic_DNA"/>
</dbReference>
<name>A0A3B0YXH3_9ZZZZ</name>
<dbReference type="AlphaFoldDB" id="A0A3B0YXH3"/>